<dbReference type="Pfam" id="PF01546">
    <property type="entry name" value="Peptidase_M20"/>
    <property type="match status" value="1"/>
</dbReference>
<sequence>MSFSKYLFLFLFTSIVLPSGAQPTARDKEVQAFVEQSYGKLFSLYQTLHAAPELSFQEKNTAATIAAQLKTAGFAVTENMGGYGVVGILKNGAGPTVLVRTDLDGLPVLEESNLPYASKATGKADAGKEVPVMHACGHDMHMTVFTGVAQTLAKFKKNWSGTVILIGQPAEERSGGAKAMLKDGLFTKFPEPDYCLALHNHASIPAGQVGYTEGNIMANVDAVEITVRGLGDHGAMPQNTKDPVVLASQIVMALQTIVSRETSPLQPAVVTVGSIHGGTSYNIIPDEVKLQLTLRSYSDEVRHNTIASIKRICKGLAEGAGIPQDRLPVVTVRDQFNPFTYNNINLTKRLTQSFVRVLGKENVLETPPSMVGEDFAFYGRTEAKIPISLYWLGTVDPKKLAESKQTGKAFPTLHSSNFAPLPEPTIKTGVQTMSASVMDLLAPKK</sequence>
<dbReference type="InterPro" id="IPR036264">
    <property type="entry name" value="Bact_exopeptidase_dim_dom"/>
</dbReference>
<evidence type="ECO:0000313" key="5">
    <source>
        <dbReference type="EMBL" id="RDC61662.1"/>
    </source>
</evidence>
<dbReference type="InterPro" id="IPR002933">
    <property type="entry name" value="Peptidase_M20"/>
</dbReference>
<dbReference type="GO" id="GO:0019877">
    <property type="term" value="P:diaminopimelate biosynthetic process"/>
    <property type="evidence" value="ECO:0007669"/>
    <property type="project" value="UniProtKB-ARBA"/>
</dbReference>
<protein>
    <submittedName>
        <fullName evidence="5">Hippurate hydrolase</fullName>
        <ecNumber evidence="5">3.5.1.32</ecNumber>
    </submittedName>
</protein>
<feature type="domain" description="Peptidase M20 dimerisation" evidence="4">
    <location>
        <begin position="222"/>
        <end position="316"/>
    </location>
</feature>
<feature type="chain" id="PRO_5017058300" evidence="3">
    <location>
        <begin position="22"/>
        <end position="445"/>
    </location>
</feature>
<evidence type="ECO:0000313" key="6">
    <source>
        <dbReference type="Proteomes" id="UP000253919"/>
    </source>
</evidence>
<proteinExistence type="predicted"/>
<dbReference type="OrthoDB" id="9777385at2"/>
<feature type="binding site" evidence="2">
    <location>
        <position position="199"/>
    </location>
    <ligand>
        <name>Mn(2+)</name>
        <dbReference type="ChEBI" id="CHEBI:29035"/>
        <label>2</label>
    </ligand>
</feature>
<keyword evidence="1 5" id="KW-0378">Hydrolase</keyword>
<dbReference type="InterPro" id="IPR011650">
    <property type="entry name" value="Peptidase_M20_dimer"/>
</dbReference>
<keyword evidence="3" id="KW-0732">Signal</keyword>
<dbReference type="AlphaFoldDB" id="A0A369QB31"/>
<evidence type="ECO:0000259" key="4">
    <source>
        <dbReference type="Pfam" id="PF07687"/>
    </source>
</evidence>
<evidence type="ECO:0000256" key="1">
    <source>
        <dbReference type="ARBA" id="ARBA00022801"/>
    </source>
</evidence>
<dbReference type="Proteomes" id="UP000253919">
    <property type="component" value="Unassembled WGS sequence"/>
</dbReference>
<dbReference type="FunFam" id="3.30.70.360:FF:000001">
    <property type="entry name" value="N-acetyldiaminopimelate deacetylase"/>
    <property type="match status" value="1"/>
</dbReference>
<comment type="caution">
    <text evidence="5">The sequence shown here is derived from an EMBL/GenBank/DDBJ whole genome shotgun (WGS) entry which is preliminary data.</text>
</comment>
<dbReference type="RefSeq" id="WP_115371230.1">
    <property type="nucleotide sequence ID" value="NZ_QASA01000001.1"/>
</dbReference>
<dbReference type="InterPro" id="IPR017439">
    <property type="entry name" value="Amidohydrolase"/>
</dbReference>
<name>A0A369QB31_9BACT</name>
<dbReference type="PANTHER" id="PTHR11014">
    <property type="entry name" value="PEPTIDASE M20 FAMILY MEMBER"/>
    <property type="match status" value="1"/>
</dbReference>
<reference evidence="5 6" key="1">
    <citation type="submission" date="2018-04" db="EMBL/GenBank/DDBJ databases">
        <title>Adhaeribacter sp. HMF7616 genome sequencing and assembly.</title>
        <authorList>
            <person name="Kang H."/>
            <person name="Kang J."/>
            <person name="Cha I."/>
            <person name="Kim H."/>
            <person name="Joh K."/>
        </authorList>
    </citation>
    <scope>NUCLEOTIDE SEQUENCE [LARGE SCALE GENOMIC DNA]</scope>
    <source>
        <strain evidence="5 6">HMF7616</strain>
    </source>
</reference>
<feature type="binding site" evidence="2">
    <location>
        <position position="136"/>
    </location>
    <ligand>
        <name>Mn(2+)</name>
        <dbReference type="ChEBI" id="CHEBI:29035"/>
        <label>2</label>
    </ligand>
</feature>
<dbReference type="SUPFAM" id="SSF55031">
    <property type="entry name" value="Bacterial exopeptidase dimerisation domain"/>
    <property type="match status" value="1"/>
</dbReference>
<dbReference type="GO" id="GO:0046872">
    <property type="term" value="F:metal ion binding"/>
    <property type="evidence" value="ECO:0007669"/>
    <property type="project" value="UniProtKB-KW"/>
</dbReference>
<dbReference type="PIRSF" id="PIRSF005962">
    <property type="entry name" value="Pept_M20D_amidohydro"/>
    <property type="match status" value="1"/>
</dbReference>
<feature type="binding site" evidence="2">
    <location>
        <position position="414"/>
    </location>
    <ligand>
        <name>Mn(2+)</name>
        <dbReference type="ChEBI" id="CHEBI:29035"/>
        <label>2</label>
    </ligand>
</feature>
<feature type="signal peptide" evidence="3">
    <location>
        <begin position="1"/>
        <end position="21"/>
    </location>
</feature>
<dbReference type="GO" id="GO:0050118">
    <property type="term" value="F:N-acetyldiaminopimelate deacetylase activity"/>
    <property type="evidence" value="ECO:0007669"/>
    <property type="project" value="UniProtKB-ARBA"/>
</dbReference>
<dbReference type="PANTHER" id="PTHR11014:SF63">
    <property type="entry name" value="METALLOPEPTIDASE, PUTATIVE (AFU_ORTHOLOGUE AFUA_6G09600)-RELATED"/>
    <property type="match status" value="1"/>
</dbReference>
<feature type="binding site" evidence="2">
    <location>
        <position position="172"/>
    </location>
    <ligand>
        <name>Mn(2+)</name>
        <dbReference type="ChEBI" id="CHEBI:29035"/>
        <label>2</label>
    </ligand>
</feature>
<dbReference type="Pfam" id="PF07687">
    <property type="entry name" value="M20_dimer"/>
    <property type="match status" value="1"/>
</dbReference>
<keyword evidence="2" id="KW-0464">Manganese</keyword>
<evidence type="ECO:0000256" key="2">
    <source>
        <dbReference type="PIRSR" id="PIRSR005962-1"/>
    </source>
</evidence>
<dbReference type="EC" id="3.5.1.32" evidence="5"/>
<keyword evidence="2" id="KW-0479">Metal-binding</keyword>
<dbReference type="EMBL" id="QASA01000001">
    <property type="protein sequence ID" value="RDC61662.1"/>
    <property type="molecule type" value="Genomic_DNA"/>
</dbReference>
<keyword evidence="6" id="KW-1185">Reference proteome</keyword>
<dbReference type="Gene3D" id="3.30.70.360">
    <property type="match status" value="1"/>
</dbReference>
<dbReference type="SUPFAM" id="SSF53187">
    <property type="entry name" value="Zn-dependent exopeptidases"/>
    <property type="match status" value="1"/>
</dbReference>
<accession>A0A369QB31</accession>
<gene>
    <name evidence="5" type="primary">hipO</name>
    <name evidence="5" type="ORF">AHMF7616_00242</name>
</gene>
<feature type="binding site" evidence="2">
    <location>
        <position position="138"/>
    </location>
    <ligand>
        <name>Mn(2+)</name>
        <dbReference type="ChEBI" id="CHEBI:29035"/>
        <label>2</label>
    </ligand>
</feature>
<dbReference type="Gene3D" id="3.40.630.10">
    <property type="entry name" value="Zn peptidases"/>
    <property type="match status" value="1"/>
</dbReference>
<evidence type="ECO:0000256" key="3">
    <source>
        <dbReference type="SAM" id="SignalP"/>
    </source>
</evidence>
<comment type="cofactor">
    <cofactor evidence="2">
        <name>Mn(2+)</name>
        <dbReference type="ChEBI" id="CHEBI:29035"/>
    </cofactor>
    <text evidence="2">The Mn(2+) ion enhances activity.</text>
</comment>
<dbReference type="GO" id="GO:0047980">
    <property type="term" value="F:hippurate hydrolase activity"/>
    <property type="evidence" value="ECO:0007669"/>
    <property type="project" value="UniProtKB-EC"/>
</dbReference>
<dbReference type="NCBIfam" id="TIGR01891">
    <property type="entry name" value="amidohydrolases"/>
    <property type="match status" value="1"/>
</dbReference>
<organism evidence="5 6">
    <name type="scientific">Adhaeribacter pallidiroseus</name>
    <dbReference type="NCBI Taxonomy" id="2072847"/>
    <lineage>
        <taxon>Bacteria</taxon>
        <taxon>Pseudomonadati</taxon>
        <taxon>Bacteroidota</taxon>
        <taxon>Cytophagia</taxon>
        <taxon>Cytophagales</taxon>
        <taxon>Hymenobacteraceae</taxon>
        <taxon>Adhaeribacter</taxon>
    </lineage>
</organism>